<dbReference type="Gene3D" id="3.40.50.150">
    <property type="entry name" value="Vaccinia Virus protein VP39"/>
    <property type="match status" value="1"/>
</dbReference>
<feature type="domain" description="Ribosomal RNA adenine methylase transferase N-terminal" evidence="4">
    <location>
        <begin position="66"/>
        <end position="226"/>
    </location>
</feature>
<reference evidence="6" key="1">
    <citation type="journal article" date="2019" name="Int. J. Syst. Evol. Microbiol.">
        <title>The Global Catalogue of Microorganisms (GCM) 10K type strain sequencing project: providing services to taxonomists for standard genome sequencing and annotation.</title>
        <authorList>
            <consortium name="The Broad Institute Genomics Platform"/>
            <consortium name="The Broad Institute Genome Sequencing Center for Infectious Disease"/>
            <person name="Wu L."/>
            <person name="Ma J."/>
        </authorList>
    </citation>
    <scope>NUCLEOTIDE SEQUENCE [LARGE SCALE GENOMIC DNA]</scope>
    <source>
        <strain evidence="6">JCM 16240</strain>
    </source>
</reference>
<dbReference type="SUPFAM" id="SSF53335">
    <property type="entry name" value="S-adenosyl-L-methionine-dependent methyltransferases"/>
    <property type="match status" value="1"/>
</dbReference>
<gene>
    <name evidence="5" type="ORF">GCM10009125_16340</name>
</gene>
<dbReference type="InterPro" id="IPR029063">
    <property type="entry name" value="SAM-dependent_MTases_sf"/>
</dbReference>
<keyword evidence="6" id="KW-1185">Reference proteome</keyword>
<dbReference type="EMBL" id="BAAAFN010000011">
    <property type="protein sequence ID" value="GAA0228057.1"/>
    <property type="molecule type" value="Genomic_DNA"/>
</dbReference>
<dbReference type="SMART" id="SM00650">
    <property type="entry name" value="rADc"/>
    <property type="match status" value="1"/>
</dbReference>
<evidence type="ECO:0000313" key="6">
    <source>
        <dbReference type="Proteomes" id="UP001501176"/>
    </source>
</evidence>
<dbReference type="Pfam" id="PF13649">
    <property type="entry name" value="Methyltransf_25"/>
    <property type="match status" value="1"/>
</dbReference>
<keyword evidence="3" id="KW-0949">S-adenosyl-L-methionine</keyword>
<protein>
    <submittedName>
        <fullName evidence="5">rRNA adenine N-6-methyltransferase family protein</fullName>
    </submittedName>
</protein>
<comment type="caution">
    <text evidence="5">The sequence shown here is derived from an EMBL/GenBank/DDBJ whole genome shotgun (WGS) entry which is preliminary data.</text>
</comment>
<keyword evidence="1" id="KW-0489">Methyltransferase</keyword>
<evidence type="ECO:0000256" key="3">
    <source>
        <dbReference type="ARBA" id="ARBA00022691"/>
    </source>
</evidence>
<accession>A0ABP3DDQ6</accession>
<dbReference type="Proteomes" id="UP001501176">
    <property type="component" value="Unassembled WGS sequence"/>
</dbReference>
<dbReference type="InterPro" id="IPR020598">
    <property type="entry name" value="rRNA_Ade_methylase_Trfase_N"/>
</dbReference>
<dbReference type="InterPro" id="IPR041698">
    <property type="entry name" value="Methyltransf_25"/>
</dbReference>
<evidence type="ECO:0000256" key="2">
    <source>
        <dbReference type="ARBA" id="ARBA00022679"/>
    </source>
</evidence>
<sequence>MLKNAGVALLPLIEGLRAAGAVGLRYAAGSRRMAGAIRAAPMGLFLRELLDAPAGVGAVWPSSEHLARGMAARIDPRGDGLVVELGAGTGVVTRALLDRGVPADRLRVVECSPAFVRHLRRRFPGVIILRGDAARLSDVLDESAAGRPVDAIVSSLPLRSLDPAVVSAVLDQCRTLLRPGCTLVQFTYALRGLPVAGLSEGFMVRDDPVVWANLPPARVIALERTD</sequence>
<evidence type="ECO:0000313" key="5">
    <source>
        <dbReference type="EMBL" id="GAA0228057.1"/>
    </source>
</evidence>
<evidence type="ECO:0000256" key="1">
    <source>
        <dbReference type="ARBA" id="ARBA00022603"/>
    </source>
</evidence>
<proteinExistence type="predicted"/>
<name>A0ABP3DDQ6_9BURK</name>
<dbReference type="CDD" id="cd02440">
    <property type="entry name" value="AdoMet_MTases"/>
    <property type="match status" value="1"/>
</dbReference>
<keyword evidence="2" id="KW-0808">Transferase</keyword>
<organism evidence="5 6">
    <name type="scientific">Castellaniella daejeonensis</name>
    <dbReference type="NCBI Taxonomy" id="659013"/>
    <lineage>
        <taxon>Bacteria</taxon>
        <taxon>Pseudomonadati</taxon>
        <taxon>Pseudomonadota</taxon>
        <taxon>Betaproteobacteria</taxon>
        <taxon>Burkholderiales</taxon>
        <taxon>Alcaligenaceae</taxon>
        <taxon>Castellaniella</taxon>
    </lineage>
</organism>
<evidence type="ECO:0000259" key="4">
    <source>
        <dbReference type="SMART" id="SM00650"/>
    </source>
</evidence>